<feature type="domain" description="Metallo-beta-lactamase" evidence="5">
    <location>
        <begin position="32"/>
        <end position="237"/>
    </location>
</feature>
<organism evidence="6 7">
    <name type="scientific">Mycena metata</name>
    <dbReference type="NCBI Taxonomy" id="1033252"/>
    <lineage>
        <taxon>Eukaryota</taxon>
        <taxon>Fungi</taxon>
        <taxon>Dikarya</taxon>
        <taxon>Basidiomycota</taxon>
        <taxon>Agaricomycotina</taxon>
        <taxon>Agaricomycetes</taxon>
        <taxon>Agaricomycetidae</taxon>
        <taxon>Agaricales</taxon>
        <taxon>Marasmiineae</taxon>
        <taxon>Mycenaceae</taxon>
        <taxon>Mycena</taxon>
    </lineage>
</organism>
<keyword evidence="3" id="KW-0378">Hydrolase</keyword>
<dbReference type="PANTHER" id="PTHR23131:SF0">
    <property type="entry name" value="ENDORIBONUCLEASE LACTB2"/>
    <property type="match status" value="1"/>
</dbReference>
<evidence type="ECO:0000256" key="4">
    <source>
        <dbReference type="ARBA" id="ARBA00022833"/>
    </source>
</evidence>
<dbReference type="CDD" id="cd07722">
    <property type="entry name" value="LACTB2-like_MBL-fold"/>
    <property type="match status" value="1"/>
</dbReference>
<evidence type="ECO:0000313" key="7">
    <source>
        <dbReference type="Proteomes" id="UP001215598"/>
    </source>
</evidence>
<evidence type="ECO:0000256" key="3">
    <source>
        <dbReference type="ARBA" id="ARBA00022801"/>
    </source>
</evidence>
<evidence type="ECO:0000313" key="6">
    <source>
        <dbReference type="EMBL" id="KAJ7731199.1"/>
    </source>
</evidence>
<dbReference type="InterPro" id="IPR001279">
    <property type="entry name" value="Metallo-B-lactamas"/>
</dbReference>
<dbReference type="AlphaFoldDB" id="A0AAD7I0H4"/>
<evidence type="ECO:0000256" key="2">
    <source>
        <dbReference type="ARBA" id="ARBA00022723"/>
    </source>
</evidence>
<gene>
    <name evidence="6" type="ORF">B0H16DRAFT_1583831</name>
</gene>
<sequence length="340" mass="36894">MDKLEVLASITRLSENVVRVLGQNPGKFTLQGTNTYIIGKQRPFALIDTGEGKDEYTPLLESALRDAWISPDSSDVDVSDIVISHWHHDHVGGLPSVLALLRRLWDERNAAVPFKPPRLHKFPFPSAMPPNTYNTLPSILASLPAGSYTPSPSGGVFHDLHDAQVLPESQLRVLHTPGHTVDSICLHVPQDGALYTADTVLGQGTAVFEDLSAYIASLRKMGTFAAENGAGTVYPGHGPVLKDGQQVIETYIKHRMEREAQIVGILKTPPPVASAAAAGNGDNHPWTTWTLVATIYAAYPESLWLPAARGVDLHLQKLEADGVVRRLGGEGKDTSWEFVV</sequence>
<dbReference type="InterPro" id="IPR047921">
    <property type="entry name" value="LACTB2-like_MBL-fold"/>
</dbReference>
<keyword evidence="4" id="KW-0862">Zinc</keyword>
<dbReference type="Pfam" id="PF00753">
    <property type="entry name" value="Lactamase_B"/>
    <property type="match status" value="1"/>
</dbReference>
<name>A0AAD7I0H4_9AGAR</name>
<dbReference type="GO" id="GO:0016787">
    <property type="term" value="F:hydrolase activity"/>
    <property type="evidence" value="ECO:0007669"/>
    <property type="project" value="UniProtKB-KW"/>
</dbReference>
<dbReference type="InterPro" id="IPR050662">
    <property type="entry name" value="Sec-metab_biosynth-thioest"/>
</dbReference>
<dbReference type="Gene3D" id="1.10.10.10">
    <property type="entry name" value="Winged helix-like DNA-binding domain superfamily/Winged helix DNA-binding domain"/>
    <property type="match status" value="1"/>
</dbReference>
<keyword evidence="2" id="KW-0479">Metal-binding</keyword>
<keyword evidence="7" id="KW-1185">Reference proteome</keyword>
<evidence type="ECO:0000259" key="5">
    <source>
        <dbReference type="SMART" id="SM00849"/>
    </source>
</evidence>
<dbReference type="GO" id="GO:0046872">
    <property type="term" value="F:metal ion binding"/>
    <property type="evidence" value="ECO:0007669"/>
    <property type="project" value="UniProtKB-KW"/>
</dbReference>
<reference evidence="6" key="1">
    <citation type="submission" date="2023-03" db="EMBL/GenBank/DDBJ databases">
        <title>Massive genome expansion in bonnet fungi (Mycena s.s.) driven by repeated elements and novel gene families across ecological guilds.</title>
        <authorList>
            <consortium name="Lawrence Berkeley National Laboratory"/>
            <person name="Harder C.B."/>
            <person name="Miyauchi S."/>
            <person name="Viragh M."/>
            <person name="Kuo A."/>
            <person name="Thoen E."/>
            <person name="Andreopoulos B."/>
            <person name="Lu D."/>
            <person name="Skrede I."/>
            <person name="Drula E."/>
            <person name="Henrissat B."/>
            <person name="Morin E."/>
            <person name="Kohler A."/>
            <person name="Barry K."/>
            <person name="LaButti K."/>
            <person name="Morin E."/>
            <person name="Salamov A."/>
            <person name="Lipzen A."/>
            <person name="Mereny Z."/>
            <person name="Hegedus B."/>
            <person name="Baldrian P."/>
            <person name="Stursova M."/>
            <person name="Weitz H."/>
            <person name="Taylor A."/>
            <person name="Grigoriev I.V."/>
            <person name="Nagy L.G."/>
            <person name="Martin F."/>
            <person name="Kauserud H."/>
        </authorList>
    </citation>
    <scope>NUCLEOTIDE SEQUENCE</scope>
    <source>
        <strain evidence="6">CBHHK182m</strain>
    </source>
</reference>
<evidence type="ECO:0000256" key="1">
    <source>
        <dbReference type="ARBA" id="ARBA00006759"/>
    </source>
</evidence>
<dbReference type="EMBL" id="JARKIB010000154">
    <property type="protein sequence ID" value="KAJ7731199.1"/>
    <property type="molecule type" value="Genomic_DNA"/>
</dbReference>
<dbReference type="Gene3D" id="3.60.15.10">
    <property type="entry name" value="Ribonuclease Z/Hydroxyacylglutathione hydrolase-like"/>
    <property type="match status" value="1"/>
</dbReference>
<dbReference type="GO" id="GO:0044550">
    <property type="term" value="P:secondary metabolite biosynthetic process"/>
    <property type="evidence" value="ECO:0007669"/>
    <property type="project" value="TreeGrafter"/>
</dbReference>
<dbReference type="Pfam" id="PF17778">
    <property type="entry name" value="WHD_BLACT"/>
    <property type="match status" value="1"/>
</dbReference>
<comment type="similarity">
    <text evidence="1">Belongs to the metallo-beta-lactamase superfamily. Glyoxalase II family.</text>
</comment>
<dbReference type="InterPro" id="IPR036866">
    <property type="entry name" value="RibonucZ/Hydroxyglut_hydro"/>
</dbReference>
<protein>
    <submittedName>
        <fullName evidence="6">Beta-lactamase-like protein</fullName>
    </submittedName>
</protein>
<proteinExistence type="inferred from homology"/>
<dbReference type="SMART" id="SM00849">
    <property type="entry name" value="Lactamase_B"/>
    <property type="match status" value="1"/>
</dbReference>
<dbReference type="SUPFAM" id="SSF56281">
    <property type="entry name" value="Metallo-hydrolase/oxidoreductase"/>
    <property type="match status" value="1"/>
</dbReference>
<dbReference type="Proteomes" id="UP001215598">
    <property type="component" value="Unassembled WGS sequence"/>
</dbReference>
<dbReference type="PANTHER" id="PTHR23131">
    <property type="entry name" value="ENDORIBONUCLEASE LACTB2"/>
    <property type="match status" value="1"/>
</dbReference>
<dbReference type="InterPro" id="IPR041516">
    <property type="entry name" value="LACTB2_WH"/>
</dbReference>
<dbReference type="InterPro" id="IPR036388">
    <property type="entry name" value="WH-like_DNA-bd_sf"/>
</dbReference>
<accession>A0AAD7I0H4</accession>
<comment type="caution">
    <text evidence="6">The sequence shown here is derived from an EMBL/GenBank/DDBJ whole genome shotgun (WGS) entry which is preliminary data.</text>
</comment>